<name>A0A9X2K1N6_9ACTN</name>
<dbReference type="EMBL" id="JAMZEB010000002">
    <property type="protein sequence ID" value="MCP2357158.1"/>
    <property type="molecule type" value="Genomic_DNA"/>
</dbReference>
<evidence type="ECO:0000313" key="1">
    <source>
        <dbReference type="EMBL" id="MCP2357158.1"/>
    </source>
</evidence>
<accession>A0A9X2K1N6</accession>
<organism evidence="1 2">
    <name type="scientific">Nonomuraea thailandensis</name>
    <dbReference type="NCBI Taxonomy" id="1188745"/>
    <lineage>
        <taxon>Bacteria</taxon>
        <taxon>Bacillati</taxon>
        <taxon>Actinomycetota</taxon>
        <taxon>Actinomycetes</taxon>
        <taxon>Streptosporangiales</taxon>
        <taxon>Streptosporangiaceae</taxon>
        <taxon>Nonomuraea</taxon>
    </lineage>
</organism>
<reference evidence="1" key="1">
    <citation type="submission" date="2022-06" db="EMBL/GenBank/DDBJ databases">
        <title>Sequencing the genomes of 1000 actinobacteria strains.</title>
        <authorList>
            <person name="Klenk H.-P."/>
        </authorList>
    </citation>
    <scope>NUCLEOTIDE SEQUENCE</scope>
    <source>
        <strain evidence="1">DSM 46694</strain>
    </source>
</reference>
<comment type="caution">
    <text evidence="1">The sequence shown here is derived from an EMBL/GenBank/DDBJ whole genome shotgun (WGS) entry which is preliminary data.</text>
</comment>
<protein>
    <submittedName>
        <fullName evidence="1">Uncharacterized protein</fullName>
    </submittedName>
</protein>
<dbReference type="RefSeq" id="WP_253744292.1">
    <property type="nucleotide sequence ID" value="NZ_BAABKA010000015.1"/>
</dbReference>
<proteinExistence type="predicted"/>
<dbReference type="AlphaFoldDB" id="A0A9X2K1N6"/>
<dbReference type="Proteomes" id="UP001139648">
    <property type="component" value="Unassembled WGS sequence"/>
</dbReference>
<evidence type="ECO:0000313" key="2">
    <source>
        <dbReference type="Proteomes" id="UP001139648"/>
    </source>
</evidence>
<sequence>MLDLVADEPFGGILRPPVLARSLVERRLGDGLPVLLFGGYLRQDAVHAVAHAGLALLLGPASGDPPVVLEGVEGHSCVLGVALQRCCHRPRLVVGARRM</sequence>
<keyword evidence="2" id="KW-1185">Reference proteome</keyword>
<gene>
    <name evidence="1" type="ORF">HD597_004178</name>
</gene>